<name>A0A1H2VFV3_9FLAO</name>
<protein>
    <submittedName>
        <fullName evidence="2">Nucleoside-diphosphate-sugar epimerase</fullName>
    </submittedName>
</protein>
<evidence type="ECO:0000259" key="1">
    <source>
        <dbReference type="Pfam" id="PF01370"/>
    </source>
</evidence>
<dbReference type="InterPro" id="IPR036291">
    <property type="entry name" value="NAD(P)-bd_dom_sf"/>
</dbReference>
<dbReference type="SUPFAM" id="SSF51735">
    <property type="entry name" value="NAD(P)-binding Rossmann-fold domains"/>
    <property type="match status" value="1"/>
</dbReference>
<dbReference type="PANTHER" id="PTHR48079:SF6">
    <property type="entry name" value="NAD(P)-BINDING DOMAIN-CONTAINING PROTEIN-RELATED"/>
    <property type="match status" value="1"/>
</dbReference>
<reference evidence="3" key="1">
    <citation type="submission" date="2016-10" db="EMBL/GenBank/DDBJ databases">
        <authorList>
            <person name="Varghese N."/>
            <person name="Submissions S."/>
        </authorList>
    </citation>
    <scope>NUCLEOTIDE SEQUENCE [LARGE SCALE GENOMIC DNA]</scope>
    <source>
        <strain evidence="3">DSM 25030</strain>
    </source>
</reference>
<dbReference type="Proteomes" id="UP000199592">
    <property type="component" value="Unassembled WGS sequence"/>
</dbReference>
<dbReference type="GO" id="GO:0004029">
    <property type="term" value="F:aldehyde dehydrogenase (NAD+) activity"/>
    <property type="evidence" value="ECO:0007669"/>
    <property type="project" value="TreeGrafter"/>
</dbReference>
<sequence>MILVTGGTGLIGSHLLLHLVKQGKKVRSNYRTKESIEKVSKIFSFYSDDPNLINLIDWQQADITDISSLECLFNGVDQVYHCAALISFDPKDYKKLERTNVEGTANVVNLCLKYGIKKLCYISSIAAIGPSLNGQMVTEETEWNENKASVYGLTKYNAELEVWRGSQEGLSVVIVNPGVVVGPGFWRSGSGSFFTYVSKEKKYYIPCGTGFVTVKDVVNAMCSLMDSEIQSERYILVSKNLTYLEFFTKIAHGLGVKAPEKEISRFMLECFWRLDWFRSNIMGKRRRLSKTMAKGLMHQDHYNGDKIKSVLPFEYESLDDAIAFCNEKFSSSRG</sequence>
<dbReference type="Pfam" id="PF01370">
    <property type="entry name" value="Epimerase"/>
    <property type="match status" value="1"/>
</dbReference>
<dbReference type="PANTHER" id="PTHR48079">
    <property type="entry name" value="PROTEIN YEEZ"/>
    <property type="match status" value="1"/>
</dbReference>
<dbReference type="InterPro" id="IPR051783">
    <property type="entry name" value="NAD(P)-dependent_oxidoreduct"/>
</dbReference>
<dbReference type="AlphaFoldDB" id="A0A1H2VFV3"/>
<dbReference type="InterPro" id="IPR001509">
    <property type="entry name" value="Epimerase_deHydtase"/>
</dbReference>
<dbReference type="OrthoDB" id="596910at2"/>
<evidence type="ECO:0000313" key="2">
    <source>
        <dbReference type="EMBL" id="SDW67197.1"/>
    </source>
</evidence>
<accession>A0A1H2VFV3</accession>
<dbReference type="STRING" id="1073328.SAMN05216294_0229"/>
<dbReference type="GO" id="GO:0005737">
    <property type="term" value="C:cytoplasm"/>
    <property type="evidence" value="ECO:0007669"/>
    <property type="project" value="TreeGrafter"/>
</dbReference>
<evidence type="ECO:0000313" key="3">
    <source>
        <dbReference type="Proteomes" id="UP000199592"/>
    </source>
</evidence>
<dbReference type="Gene3D" id="3.40.50.720">
    <property type="entry name" value="NAD(P)-binding Rossmann-like Domain"/>
    <property type="match status" value="1"/>
</dbReference>
<proteinExistence type="predicted"/>
<feature type="domain" description="NAD-dependent epimerase/dehydratase" evidence="1">
    <location>
        <begin position="2"/>
        <end position="227"/>
    </location>
</feature>
<dbReference type="RefSeq" id="WP_090291831.1">
    <property type="nucleotide sequence ID" value="NZ_FNKI01000001.1"/>
</dbReference>
<dbReference type="EMBL" id="FNMY01000002">
    <property type="protein sequence ID" value="SDW67197.1"/>
    <property type="molecule type" value="Genomic_DNA"/>
</dbReference>
<gene>
    <name evidence="2" type="ORF">SAMN04487892_2064</name>
</gene>
<keyword evidence="3" id="KW-1185">Reference proteome</keyword>
<organism evidence="2 3">
    <name type="scientific">Flagellimonas zhangzhouensis</name>
    <dbReference type="NCBI Taxonomy" id="1073328"/>
    <lineage>
        <taxon>Bacteria</taxon>
        <taxon>Pseudomonadati</taxon>
        <taxon>Bacteroidota</taxon>
        <taxon>Flavobacteriia</taxon>
        <taxon>Flavobacteriales</taxon>
        <taxon>Flavobacteriaceae</taxon>
        <taxon>Flagellimonas</taxon>
    </lineage>
</organism>